<dbReference type="FunFam" id="2.60.40.150:FF:000082">
    <property type="entry name" value="E3 ubiquitin-protein ligase"/>
    <property type="match status" value="1"/>
</dbReference>
<dbReference type="GO" id="GO:0034765">
    <property type="term" value="P:regulation of monoatomic ion transmembrane transport"/>
    <property type="evidence" value="ECO:0007669"/>
    <property type="project" value="TreeGrafter"/>
</dbReference>
<dbReference type="InterPro" id="IPR036020">
    <property type="entry name" value="WW_dom_sf"/>
</dbReference>
<keyword evidence="16" id="KW-1185">Reference proteome</keyword>
<dbReference type="CDD" id="cd00201">
    <property type="entry name" value="WW"/>
    <property type="match status" value="4"/>
</dbReference>
<dbReference type="EC" id="2.3.2.26" evidence="9"/>
<dbReference type="CDD" id="cd00078">
    <property type="entry name" value="HECTc"/>
    <property type="match status" value="1"/>
</dbReference>
<dbReference type="PROSITE" id="PS50237">
    <property type="entry name" value="HECT"/>
    <property type="match status" value="1"/>
</dbReference>
<feature type="domain" description="WW" evidence="13">
    <location>
        <begin position="263"/>
        <end position="295"/>
    </location>
</feature>
<dbReference type="GO" id="GO:0070534">
    <property type="term" value="P:protein K63-linked ubiquitination"/>
    <property type="evidence" value="ECO:0007669"/>
    <property type="project" value="TreeGrafter"/>
</dbReference>
<dbReference type="FunFam" id="2.20.70.10:FF:000005">
    <property type="entry name" value="E3 ubiquitin-protein ligase"/>
    <property type="match status" value="1"/>
</dbReference>
<evidence type="ECO:0000256" key="11">
    <source>
        <dbReference type="PROSITE-ProRule" id="PRU00104"/>
    </source>
</evidence>
<dbReference type="Gene3D" id="2.60.40.150">
    <property type="entry name" value="C2 domain"/>
    <property type="match status" value="1"/>
</dbReference>
<feature type="domain" description="WW" evidence="13">
    <location>
        <begin position="188"/>
        <end position="221"/>
    </location>
</feature>
<dbReference type="Pfam" id="PF00632">
    <property type="entry name" value="HECT"/>
    <property type="match status" value="1"/>
</dbReference>
<evidence type="ECO:0000259" key="12">
    <source>
        <dbReference type="PROSITE" id="PS50004"/>
    </source>
</evidence>
<dbReference type="Pfam" id="PF00168">
    <property type="entry name" value="C2"/>
    <property type="match status" value="1"/>
</dbReference>
<comment type="pathway">
    <text evidence="3 9">Protein modification; protein ubiquitination.</text>
</comment>
<dbReference type="Proteomes" id="UP000694568">
    <property type="component" value="Unplaced"/>
</dbReference>
<dbReference type="SMART" id="SM00119">
    <property type="entry name" value="HECTc"/>
    <property type="match status" value="1"/>
</dbReference>
<comment type="catalytic activity">
    <reaction evidence="1 9">
        <text>S-ubiquitinyl-[E2 ubiquitin-conjugating enzyme]-L-cysteine + [acceptor protein]-L-lysine = [E2 ubiquitin-conjugating enzyme]-L-cysteine + N(6)-ubiquitinyl-[acceptor protein]-L-lysine.</text>
        <dbReference type="EC" id="2.3.2.26"/>
    </reaction>
</comment>
<dbReference type="Ensembl" id="ENSSLUT00000031520.1">
    <property type="protein sequence ID" value="ENSSLUP00000030562.1"/>
    <property type="gene ID" value="ENSSLUG00000005060.1"/>
</dbReference>
<dbReference type="PIRSF" id="PIRSF001569">
    <property type="entry name" value="E3_ub_ligase_SMURF1"/>
    <property type="match status" value="1"/>
</dbReference>
<organism evidence="15 16">
    <name type="scientific">Sander lucioperca</name>
    <name type="common">Pike-perch</name>
    <name type="synonym">Perca lucioperca</name>
    <dbReference type="NCBI Taxonomy" id="283035"/>
    <lineage>
        <taxon>Eukaryota</taxon>
        <taxon>Metazoa</taxon>
        <taxon>Chordata</taxon>
        <taxon>Craniata</taxon>
        <taxon>Vertebrata</taxon>
        <taxon>Euteleostomi</taxon>
        <taxon>Actinopterygii</taxon>
        <taxon>Neopterygii</taxon>
        <taxon>Teleostei</taxon>
        <taxon>Neoteleostei</taxon>
        <taxon>Acanthomorphata</taxon>
        <taxon>Eupercaria</taxon>
        <taxon>Perciformes</taxon>
        <taxon>Percoidei</taxon>
        <taxon>Percidae</taxon>
        <taxon>Luciopercinae</taxon>
        <taxon>Sander</taxon>
    </lineage>
</organism>
<dbReference type="InterPro" id="IPR024928">
    <property type="entry name" value="E3_ub_ligase_SMURF1"/>
</dbReference>
<dbReference type="FunFam" id="3.30.2410.10:FF:000002">
    <property type="entry name" value="E3 ubiquitin-protein ligase HECW2"/>
    <property type="match status" value="1"/>
</dbReference>
<dbReference type="SMART" id="SM00456">
    <property type="entry name" value="WW"/>
    <property type="match status" value="4"/>
</dbReference>
<evidence type="ECO:0000256" key="9">
    <source>
        <dbReference type="PIRNR" id="PIRNR001569"/>
    </source>
</evidence>
<protein>
    <recommendedName>
        <fullName evidence="9">E3 ubiquitin-protein ligase</fullName>
        <ecNumber evidence="9">2.3.2.26</ecNumber>
    </recommendedName>
</protein>
<dbReference type="InterPro" id="IPR035892">
    <property type="entry name" value="C2_domain_sf"/>
</dbReference>
<dbReference type="PROSITE" id="PS01159">
    <property type="entry name" value="WW_DOMAIN_1"/>
    <property type="match status" value="4"/>
</dbReference>
<evidence type="ECO:0000313" key="16">
    <source>
        <dbReference type="Proteomes" id="UP000694568"/>
    </source>
</evidence>
<dbReference type="FunFam" id="3.90.1750.10:FF:000026">
    <property type="entry name" value="E3 ubiquitin-protein ligase HACE1"/>
    <property type="match status" value="1"/>
</dbReference>
<evidence type="ECO:0000256" key="7">
    <source>
        <dbReference type="ARBA" id="ARBA00022843"/>
    </source>
</evidence>
<dbReference type="SUPFAM" id="SSF49562">
    <property type="entry name" value="C2 domain (Calcium/lipid-binding domain, CaLB)"/>
    <property type="match status" value="1"/>
</dbReference>
<dbReference type="GO" id="GO:0043161">
    <property type="term" value="P:proteasome-mediated ubiquitin-dependent protein catabolic process"/>
    <property type="evidence" value="ECO:0007669"/>
    <property type="project" value="TreeGrafter"/>
</dbReference>
<dbReference type="FunFam" id="3.30.2160.10:FF:000003">
    <property type="entry name" value="E3 ubiquitin-protein ligase"/>
    <property type="match status" value="1"/>
</dbReference>
<keyword evidence="5" id="KW-0677">Repeat</keyword>
<dbReference type="PROSITE" id="PS50004">
    <property type="entry name" value="C2"/>
    <property type="match status" value="1"/>
</dbReference>
<dbReference type="Gene3D" id="3.30.2160.10">
    <property type="entry name" value="Hect, E3 ligase catalytic domain"/>
    <property type="match status" value="1"/>
</dbReference>
<feature type="domain" description="WW" evidence="13">
    <location>
        <begin position="164"/>
        <end position="191"/>
    </location>
</feature>
<dbReference type="AlphaFoldDB" id="A0A8C9Z1X4"/>
<feature type="domain" description="HECT" evidence="14">
    <location>
        <begin position="393"/>
        <end position="724"/>
    </location>
</feature>
<gene>
    <name evidence="15" type="primary">wwp2</name>
</gene>
<dbReference type="GO" id="GO:0061630">
    <property type="term" value="F:ubiquitin protein ligase activity"/>
    <property type="evidence" value="ECO:0007669"/>
    <property type="project" value="UniProtKB-EC"/>
</dbReference>
<dbReference type="InterPro" id="IPR000569">
    <property type="entry name" value="HECT_dom"/>
</dbReference>
<sequence>MCVCLCACSVVSAKPQSPKLPNRHSRLSSFVEVTADGLSSETKKTGKRSGHLELQWNEDLTLNVTPQSRLDLKLWSCHTLRKELLGSATIDLLDTLRTHDGKMENVQLSLVLQTENKGSVVAGGELNVCLDGMAVDLGTLPNGSTAADSESQANVTLSFFLCSWEQRVLPHGRVYYVDHNTKTTTWERPLPPGWEKRVDQRGRFYYVDHNTRTTTWQRPTAETVRNYQQWQSQRSQLQGAMHQFSQRFLYQPSGAPVENDPLGGLPPGWEKRQDNGRIYFVNHNTRTTQWDDPRTQGMIKEHPLPPGWEMKYTAEGVRYFVDHNSRTTTFKDPRPGFESRQGGSPGAYDRSFRWKYHQFRFLCHSNALPSHVKISVSRQTLFEDSFQQIMNVKPYDLRRRLYIIMRGEEGLDYGGIAREWFFLLSHEVLNPMYCLFEYAGKNNYCLQINPASSINPDHLTYFRFIGRFIAMALYHGKFIDTGFTLPFYKRMLDKKPTLKDLESIDPEFYNSIIENNLEECGVELYFAQDMEILGKVSTHQLKDDGENELVNEENKEEYISLLTDWRFTRGVEEQTKAFLDGFNEVVPLEWLRYFDEKELELMLCGMQEIDMADWQKNTIYRHYTKNSKQIHWFWQVVKEMDNEKRIRLLQFVTGTCRLPVGGFAELIGSNGPQKFCIDKVGKETWLPRSHTCFNRLDLPPYRSLEQLREKLLFAIEETEGFGQE</sequence>
<dbReference type="PANTHER" id="PTHR11254">
    <property type="entry name" value="HECT DOMAIN UBIQUITIN-PROTEIN LIGASE"/>
    <property type="match status" value="1"/>
</dbReference>
<evidence type="ECO:0000256" key="6">
    <source>
        <dbReference type="ARBA" id="ARBA00022786"/>
    </source>
</evidence>
<evidence type="ECO:0000256" key="1">
    <source>
        <dbReference type="ARBA" id="ARBA00000885"/>
    </source>
</evidence>
<dbReference type="GO" id="GO:0000122">
    <property type="term" value="P:negative regulation of transcription by RNA polymerase II"/>
    <property type="evidence" value="ECO:0007669"/>
    <property type="project" value="TreeGrafter"/>
</dbReference>
<keyword evidence="6 9" id="KW-0833">Ubl conjugation pathway</keyword>
<keyword evidence="4 9" id="KW-0808">Transferase</keyword>
<proteinExistence type="predicted"/>
<comment type="subcellular location">
    <subcellularLocation>
        <location evidence="2">Nucleus</location>
    </subcellularLocation>
</comment>
<feature type="active site" description="Glycyl thioester intermediate" evidence="10 11">
    <location>
        <position position="692"/>
    </location>
</feature>
<dbReference type="CDD" id="cd04021">
    <property type="entry name" value="C2_E3_ubiquitin_ligase"/>
    <property type="match status" value="1"/>
</dbReference>
<accession>A0A8C9Z1X4</accession>
<feature type="domain" description="C2" evidence="12">
    <location>
        <begin position="1"/>
        <end position="106"/>
    </location>
</feature>
<evidence type="ECO:0000259" key="14">
    <source>
        <dbReference type="PROSITE" id="PS50237"/>
    </source>
</evidence>
<evidence type="ECO:0000256" key="10">
    <source>
        <dbReference type="PIRSR" id="PIRSR001569-1"/>
    </source>
</evidence>
<name>A0A8C9Z1X4_SANLU</name>
<dbReference type="Gene3D" id="3.30.2410.10">
    <property type="entry name" value="Hect, E3 ligase catalytic domain"/>
    <property type="match status" value="1"/>
</dbReference>
<evidence type="ECO:0000256" key="3">
    <source>
        <dbReference type="ARBA" id="ARBA00004906"/>
    </source>
</evidence>
<dbReference type="FunFam" id="3.90.1750.10:FF:000002">
    <property type="entry name" value="E3 ubiquitin-protein ligase"/>
    <property type="match status" value="1"/>
</dbReference>
<dbReference type="GO" id="GO:0061629">
    <property type="term" value="F:RNA polymerase II-specific DNA-binding transcription factor binding"/>
    <property type="evidence" value="ECO:0007669"/>
    <property type="project" value="TreeGrafter"/>
</dbReference>
<dbReference type="PANTHER" id="PTHR11254:SF396">
    <property type="entry name" value="NEDD4-LIKE E3 UBIQUITIN-PROTEIN LIGASE WWP2"/>
    <property type="match status" value="1"/>
</dbReference>
<dbReference type="GO" id="GO:0005737">
    <property type="term" value="C:cytoplasm"/>
    <property type="evidence" value="ECO:0007669"/>
    <property type="project" value="UniProtKB-ARBA"/>
</dbReference>
<evidence type="ECO:0000256" key="2">
    <source>
        <dbReference type="ARBA" id="ARBA00004123"/>
    </source>
</evidence>
<dbReference type="SUPFAM" id="SSF51045">
    <property type="entry name" value="WW domain"/>
    <property type="match status" value="4"/>
</dbReference>
<dbReference type="InterPro" id="IPR035983">
    <property type="entry name" value="Hect_E3_ubiquitin_ligase"/>
</dbReference>
<dbReference type="Gene3D" id="2.20.70.10">
    <property type="match status" value="3"/>
</dbReference>
<dbReference type="GeneTree" id="ENSGT00940000154635"/>
<dbReference type="FunFam" id="2.20.70.10:FF:000009">
    <property type="entry name" value="E3 ubiquitin-protein ligase"/>
    <property type="match status" value="1"/>
</dbReference>
<reference evidence="15" key="1">
    <citation type="submission" date="2025-08" db="UniProtKB">
        <authorList>
            <consortium name="Ensembl"/>
        </authorList>
    </citation>
    <scope>IDENTIFICATION</scope>
</reference>
<keyword evidence="7" id="KW-0832">Ubl conjugation</keyword>
<dbReference type="InterPro" id="IPR000008">
    <property type="entry name" value="C2_dom"/>
</dbReference>
<feature type="domain" description="WW" evidence="13">
    <location>
        <begin position="302"/>
        <end position="335"/>
    </location>
</feature>
<dbReference type="PROSITE" id="PS50020">
    <property type="entry name" value="WW_DOMAIN_2"/>
    <property type="match status" value="4"/>
</dbReference>
<evidence type="ECO:0000256" key="4">
    <source>
        <dbReference type="ARBA" id="ARBA00022679"/>
    </source>
</evidence>
<dbReference type="SUPFAM" id="SSF56204">
    <property type="entry name" value="Hect, E3 ligase catalytic domain"/>
    <property type="match status" value="1"/>
</dbReference>
<dbReference type="Gene3D" id="3.90.1750.10">
    <property type="entry name" value="Hect, E3 ligase catalytic domains"/>
    <property type="match status" value="1"/>
</dbReference>
<evidence type="ECO:0000259" key="13">
    <source>
        <dbReference type="PROSITE" id="PS50020"/>
    </source>
</evidence>
<evidence type="ECO:0000256" key="5">
    <source>
        <dbReference type="ARBA" id="ARBA00022737"/>
    </source>
</evidence>
<dbReference type="InterPro" id="IPR001202">
    <property type="entry name" value="WW_dom"/>
</dbReference>
<dbReference type="UniPathway" id="UPA00143"/>
<reference evidence="15" key="2">
    <citation type="submission" date="2025-09" db="UniProtKB">
        <authorList>
            <consortium name="Ensembl"/>
        </authorList>
    </citation>
    <scope>IDENTIFICATION</scope>
</reference>
<keyword evidence="8" id="KW-0539">Nucleus</keyword>
<dbReference type="GO" id="GO:0005634">
    <property type="term" value="C:nucleus"/>
    <property type="evidence" value="ECO:0007669"/>
    <property type="project" value="UniProtKB-SubCell"/>
</dbReference>
<dbReference type="InterPro" id="IPR050409">
    <property type="entry name" value="E3_ubiq-protein_ligase"/>
</dbReference>
<dbReference type="Pfam" id="PF00397">
    <property type="entry name" value="WW"/>
    <property type="match status" value="4"/>
</dbReference>
<evidence type="ECO:0000256" key="8">
    <source>
        <dbReference type="ARBA" id="ARBA00023242"/>
    </source>
</evidence>
<evidence type="ECO:0000313" key="15">
    <source>
        <dbReference type="Ensembl" id="ENSSLUP00000030562.1"/>
    </source>
</evidence>